<feature type="signal peptide" evidence="2">
    <location>
        <begin position="1"/>
        <end position="20"/>
    </location>
</feature>
<dbReference type="RefSeq" id="WP_260152918.1">
    <property type="nucleotide sequence ID" value="NZ_BDDI01000016.1"/>
</dbReference>
<dbReference type="Proteomes" id="UP000567922">
    <property type="component" value="Unassembled WGS sequence"/>
</dbReference>
<keyword evidence="4" id="KW-1185">Reference proteome</keyword>
<comment type="caution">
    <text evidence="3">The sequence shown here is derived from an EMBL/GenBank/DDBJ whole genome shotgun (WGS) entry which is preliminary data.</text>
</comment>
<reference evidence="3 4" key="1">
    <citation type="submission" date="2020-08" db="EMBL/GenBank/DDBJ databases">
        <title>Sequencing the genomes of 1000 actinobacteria strains.</title>
        <authorList>
            <person name="Klenk H.-P."/>
        </authorList>
    </citation>
    <scope>NUCLEOTIDE SEQUENCE [LARGE SCALE GENOMIC DNA]</scope>
    <source>
        <strain evidence="3 4">DSM 45258</strain>
    </source>
</reference>
<evidence type="ECO:0000256" key="1">
    <source>
        <dbReference type="SAM" id="MobiDB-lite"/>
    </source>
</evidence>
<protein>
    <recommendedName>
        <fullName evidence="5">Lipoprotein</fullName>
    </recommendedName>
</protein>
<dbReference type="EMBL" id="JACHWS010000003">
    <property type="protein sequence ID" value="MBB3039366.1"/>
    <property type="molecule type" value="Genomic_DNA"/>
</dbReference>
<feature type="compositionally biased region" description="Low complexity" evidence="1">
    <location>
        <begin position="28"/>
        <end position="53"/>
    </location>
</feature>
<feature type="chain" id="PRO_5039300609" description="Lipoprotein" evidence="2">
    <location>
        <begin position="21"/>
        <end position="270"/>
    </location>
</feature>
<name>A0A839RT53_9ACTN</name>
<sequence length="270" mass="26996">MNRRSAGFVAALALPFLITACGDDATEAADPTPASPAATATTTAAVPESPAAEGSWDSNGQPVNGGPPGADGSTGNNLTRDHCAHNQDPACPEGSYLGPHVVVNTSHGHWGHDGQPVDGGPTGADGSTGNSLTQEYCAQNEDPGCPMGSYVGPDAIPDPDGSPHYVQCEGTVCTNPNHGAGGQGYWDPDGEPVFGGPNGADGSSDNSLTQEYCAQNEDPGCPMGSYVGPDAMASPDGAPYYVPCEGTICTNPDHGAGEDPGQVDGNGDGN</sequence>
<evidence type="ECO:0000313" key="3">
    <source>
        <dbReference type="EMBL" id="MBB3039366.1"/>
    </source>
</evidence>
<accession>A0A839RT53</accession>
<feature type="region of interest" description="Disordered" evidence="1">
    <location>
        <begin position="102"/>
        <end position="140"/>
    </location>
</feature>
<evidence type="ECO:0000313" key="4">
    <source>
        <dbReference type="Proteomes" id="UP000567922"/>
    </source>
</evidence>
<evidence type="ECO:0008006" key="5">
    <source>
        <dbReference type="Google" id="ProtNLM"/>
    </source>
</evidence>
<evidence type="ECO:0000256" key="2">
    <source>
        <dbReference type="SAM" id="SignalP"/>
    </source>
</evidence>
<feature type="compositionally biased region" description="Polar residues" evidence="1">
    <location>
        <begin position="125"/>
        <end position="137"/>
    </location>
</feature>
<organism evidence="3 4">
    <name type="scientific">Hoyosella altamirensis</name>
    <dbReference type="NCBI Taxonomy" id="616997"/>
    <lineage>
        <taxon>Bacteria</taxon>
        <taxon>Bacillati</taxon>
        <taxon>Actinomycetota</taxon>
        <taxon>Actinomycetes</taxon>
        <taxon>Mycobacteriales</taxon>
        <taxon>Hoyosellaceae</taxon>
        <taxon>Hoyosella</taxon>
    </lineage>
</organism>
<feature type="region of interest" description="Disordered" evidence="1">
    <location>
        <begin position="27"/>
        <end position="86"/>
    </location>
</feature>
<dbReference type="AlphaFoldDB" id="A0A839RT53"/>
<feature type="region of interest" description="Disordered" evidence="1">
    <location>
        <begin position="249"/>
        <end position="270"/>
    </location>
</feature>
<proteinExistence type="predicted"/>
<gene>
    <name evidence="3" type="ORF">FHU29_003835</name>
</gene>
<dbReference type="PROSITE" id="PS51257">
    <property type="entry name" value="PROKAR_LIPOPROTEIN"/>
    <property type="match status" value="1"/>
</dbReference>
<keyword evidence="2" id="KW-0732">Signal</keyword>